<evidence type="ECO:0000313" key="3">
    <source>
        <dbReference type="Proteomes" id="UP000256485"/>
    </source>
</evidence>
<feature type="transmembrane region" description="Helical" evidence="1">
    <location>
        <begin position="29"/>
        <end position="49"/>
    </location>
</feature>
<keyword evidence="1" id="KW-0812">Transmembrane</keyword>
<keyword evidence="3" id="KW-1185">Reference proteome</keyword>
<evidence type="ECO:0000313" key="2">
    <source>
        <dbReference type="EMBL" id="REF36730.1"/>
    </source>
</evidence>
<keyword evidence="1" id="KW-0472">Membrane</keyword>
<reference evidence="2 3" key="1">
    <citation type="submission" date="2018-08" db="EMBL/GenBank/DDBJ databases">
        <title>Sequencing the genomes of 1000 actinobacteria strains.</title>
        <authorList>
            <person name="Klenk H.-P."/>
        </authorList>
    </citation>
    <scope>NUCLEOTIDE SEQUENCE [LARGE SCALE GENOMIC DNA]</scope>
    <source>
        <strain evidence="2 3">DSM 22891</strain>
    </source>
</reference>
<name>A0A3D9V991_THECX</name>
<dbReference type="Proteomes" id="UP000256485">
    <property type="component" value="Unassembled WGS sequence"/>
</dbReference>
<keyword evidence="1" id="KW-1133">Transmembrane helix</keyword>
<dbReference type="AlphaFoldDB" id="A0A3D9V991"/>
<gene>
    <name evidence="2" type="ORF">DFJ64_2155</name>
</gene>
<protein>
    <submittedName>
        <fullName evidence="2">Uncharacterized protein</fullName>
    </submittedName>
</protein>
<organism evidence="2 3">
    <name type="scientific">Thermasporomyces composti</name>
    <dbReference type="NCBI Taxonomy" id="696763"/>
    <lineage>
        <taxon>Bacteria</taxon>
        <taxon>Bacillati</taxon>
        <taxon>Actinomycetota</taxon>
        <taxon>Actinomycetes</taxon>
        <taxon>Propionibacteriales</taxon>
        <taxon>Nocardioidaceae</taxon>
        <taxon>Thermasporomyces</taxon>
    </lineage>
</organism>
<dbReference type="EMBL" id="QTUC01000001">
    <property type="protein sequence ID" value="REF36730.1"/>
    <property type="molecule type" value="Genomic_DNA"/>
</dbReference>
<accession>A0A3D9V991</accession>
<evidence type="ECO:0000256" key="1">
    <source>
        <dbReference type="SAM" id="Phobius"/>
    </source>
</evidence>
<sequence length="98" mass="11268">MSRMPAHDEPPSRRSPKWDARQAWRQMPVSAAVVLGVGVGLLVQLLYIIGVELAGRPLGSLTAPVGWGLFLVAGGAFFTWWWRWSRETRERRSRRRRR</sequence>
<comment type="caution">
    <text evidence="2">The sequence shown here is derived from an EMBL/GenBank/DDBJ whole genome shotgun (WGS) entry which is preliminary data.</text>
</comment>
<proteinExistence type="predicted"/>
<feature type="transmembrane region" description="Helical" evidence="1">
    <location>
        <begin position="61"/>
        <end position="82"/>
    </location>
</feature>